<reference evidence="2 3" key="1">
    <citation type="submission" date="2013-08" db="EMBL/GenBank/DDBJ databases">
        <authorList>
            <person name="Huang J."/>
            <person name="Wang G."/>
        </authorList>
    </citation>
    <scope>NUCLEOTIDE SEQUENCE [LARGE SCALE GENOMIC DNA]</scope>
    <source>
        <strain evidence="2 3">JSM 076056</strain>
    </source>
</reference>
<feature type="domain" description="Metallo-beta-lactamase" evidence="1">
    <location>
        <begin position="51"/>
        <end position="250"/>
    </location>
</feature>
<dbReference type="Pfam" id="PF12706">
    <property type="entry name" value="Lactamase_B_2"/>
    <property type="match status" value="1"/>
</dbReference>
<dbReference type="PANTHER" id="PTHR42663">
    <property type="entry name" value="HYDROLASE C777.06C-RELATED-RELATED"/>
    <property type="match status" value="1"/>
</dbReference>
<organism evidence="2 3">
    <name type="scientific">Pontibacillus halophilus JSM 076056 = DSM 19796</name>
    <dbReference type="NCBI Taxonomy" id="1385510"/>
    <lineage>
        <taxon>Bacteria</taxon>
        <taxon>Bacillati</taxon>
        <taxon>Bacillota</taxon>
        <taxon>Bacilli</taxon>
        <taxon>Bacillales</taxon>
        <taxon>Bacillaceae</taxon>
        <taxon>Pontibacillus</taxon>
    </lineage>
</organism>
<comment type="caution">
    <text evidence="2">The sequence shown here is derived from an EMBL/GenBank/DDBJ whole genome shotgun (WGS) entry which is preliminary data.</text>
</comment>
<evidence type="ECO:0000313" key="2">
    <source>
        <dbReference type="EMBL" id="KGX93005.1"/>
    </source>
</evidence>
<dbReference type="InterPro" id="IPR036866">
    <property type="entry name" value="RibonucZ/Hydroxyglut_hydro"/>
</dbReference>
<dbReference type="eggNOG" id="COG1235">
    <property type="taxonomic scope" value="Bacteria"/>
</dbReference>
<evidence type="ECO:0000313" key="3">
    <source>
        <dbReference type="Proteomes" id="UP000030528"/>
    </source>
</evidence>
<name>A0A0A5GPE5_9BACI</name>
<dbReference type="SUPFAM" id="SSF56281">
    <property type="entry name" value="Metallo-hydrolase/oxidoreductase"/>
    <property type="match status" value="1"/>
</dbReference>
<dbReference type="Gene3D" id="3.60.15.10">
    <property type="entry name" value="Ribonuclease Z/Hydroxyacylglutathione hydrolase-like"/>
    <property type="match status" value="1"/>
</dbReference>
<dbReference type="PANTHER" id="PTHR42663:SF7">
    <property type="entry name" value="COENZYME PQQ SYNTHESIS PROTEIN B"/>
    <property type="match status" value="1"/>
</dbReference>
<gene>
    <name evidence="2" type="ORF">N781_14130</name>
</gene>
<dbReference type="OrthoDB" id="9800940at2"/>
<dbReference type="Proteomes" id="UP000030528">
    <property type="component" value="Unassembled WGS sequence"/>
</dbReference>
<dbReference type="STRING" id="1385510.GCA_000425205_01658"/>
<protein>
    <submittedName>
        <fullName evidence="2">Coenzyme PQQ synthesis protein B</fullName>
    </submittedName>
</protein>
<dbReference type="EMBL" id="AVPE01000004">
    <property type="protein sequence ID" value="KGX93005.1"/>
    <property type="molecule type" value="Genomic_DNA"/>
</dbReference>
<dbReference type="InterPro" id="IPR001279">
    <property type="entry name" value="Metallo-B-lactamas"/>
</dbReference>
<proteinExistence type="predicted"/>
<keyword evidence="3" id="KW-1185">Reference proteome</keyword>
<sequence length="284" mass="32788">MTTVHVLGTAQDGGVPQPGCFCTNCQRAKQDSTYRRQATSLGVVHSETNQWALIDATPDFKVQYEQMEQLGNPRLHSIWLTHAHIGHYPGLLFLGKEAMNTKRLPVYAGAEMTNFLRHHLPWQILVEEDHITLHQLRNEQSRSFEDVSIIPLTVPHRNEFSETFGFILKGSQRSLLYIPDIDRFEEWEKDIEAVARDVDYCLLDATFYSEDELIELGRDPQSIPHPLMTETMDRLQVLVNQQDTAVFFTHFNHTNRALDENHQARTTIENRGFHLAHEGMTFHL</sequence>
<dbReference type="AlphaFoldDB" id="A0A0A5GPE5"/>
<accession>A0A0A5GPE5</accession>
<evidence type="ECO:0000259" key="1">
    <source>
        <dbReference type="Pfam" id="PF12706"/>
    </source>
</evidence>
<dbReference type="RefSeq" id="WP_036769415.1">
    <property type="nucleotide sequence ID" value="NZ_AULI01000006.1"/>
</dbReference>